<dbReference type="Proteomes" id="UP000828048">
    <property type="component" value="Chromosome 4"/>
</dbReference>
<protein>
    <submittedName>
        <fullName evidence="1">Uncharacterized protein</fullName>
    </submittedName>
</protein>
<proteinExistence type="predicted"/>
<name>A0ACB7Z999_9ERIC</name>
<gene>
    <name evidence="1" type="ORF">Vadar_033709</name>
</gene>
<comment type="caution">
    <text evidence="1">The sequence shown here is derived from an EMBL/GenBank/DDBJ whole genome shotgun (WGS) entry which is preliminary data.</text>
</comment>
<reference evidence="1 2" key="1">
    <citation type="journal article" date="2021" name="Hortic Res">
        <title>High-quality reference genome and annotation aids understanding of berry development for evergreen blueberry (Vaccinium darrowii).</title>
        <authorList>
            <person name="Yu J."/>
            <person name="Hulse-Kemp A.M."/>
            <person name="Babiker E."/>
            <person name="Staton M."/>
        </authorList>
    </citation>
    <scope>NUCLEOTIDE SEQUENCE [LARGE SCALE GENOMIC DNA]</scope>
    <source>
        <strain evidence="2">cv. NJ 8807/NJ 8810</strain>
        <tissue evidence="1">Young leaf</tissue>
    </source>
</reference>
<sequence>MSNTLSSSLITTILVLSLLHLSSFHRNLAAKHAHHSYSSGTLHHHYHHRIPSSYKTSKATTFNVSNPRLEQAYIALQAWKSVIFSDPKNFTSDWVGPSVCNYTGVFCAPLPNATEPTITVAGIDLNKGNIAGLLPIELGLLSDLALIHLNSNRFCGTIPQTLSNLSLLFELDVSNNRFVGPFPNVVLSLPSLHYLDIRYNEFEGALPPSLFSKTLDAIFVNNNMFTFSIPSNLGGSSATVLVFANNNFGGCLPPSISNFADTLEELVLINTSLVWVSAT</sequence>
<evidence type="ECO:0000313" key="1">
    <source>
        <dbReference type="EMBL" id="KAH7862021.1"/>
    </source>
</evidence>
<evidence type="ECO:0000313" key="2">
    <source>
        <dbReference type="Proteomes" id="UP000828048"/>
    </source>
</evidence>
<keyword evidence="2" id="KW-1185">Reference proteome</keyword>
<accession>A0ACB7Z999</accession>
<dbReference type="EMBL" id="CM037154">
    <property type="protein sequence ID" value="KAH7862021.1"/>
    <property type="molecule type" value="Genomic_DNA"/>
</dbReference>
<organism evidence="1 2">
    <name type="scientific">Vaccinium darrowii</name>
    <dbReference type="NCBI Taxonomy" id="229202"/>
    <lineage>
        <taxon>Eukaryota</taxon>
        <taxon>Viridiplantae</taxon>
        <taxon>Streptophyta</taxon>
        <taxon>Embryophyta</taxon>
        <taxon>Tracheophyta</taxon>
        <taxon>Spermatophyta</taxon>
        <taxon>Magnoliopsida</taxon>
        <taxon>eudicotyledons</taxon>
        <taxon>Gunneridae</taxon>
        <taxon>Pentapetalae</taxon>
        <taxon>asterids</taxon>
        <taxon>Ericales</taxon>
        <taxon>Ericaceae</taxon>
        <taxon>Vaccinioideae</taxon>
        <taxon>Vaccinieae</taxon>
        <taxon>Vaccinium</taxon>
    </lineage>
</organism>